<evidence type="ECO:0008006" key="3">
    <source>
        <dbReference type="Google" id="ProtNLM"/>
    </source>
</evidence>
<dbReference type="RefSeq" id="WP_114310670.1">
    <property type="nucleotide sequence ID" value="NZ_QPJO01000005.1"/>
</dbReference>
<evidence type="ECO:0000313" key="2">
    <source>
        <dbReference type="Proteomes" id="UP000253436"/>
    </source>
</evidence>
<protein>
    <recommendedName>
        <fullName evidence="3">Outer membrane protein with beta-barrel domain</fullName>
    </recommendedName>
</protein>
<accession>A0A368ZEB0</accession>
<dbReference type="AlphaFoldDB" id="A0A368ZEB0"/>
<dbReference type="EMBL" id="QPJO01000005">
    <property type="protein sequence ID" value="RCW90274.1"/>
    <property type="molecule type" value="Genomic_DNA"/>
</dbReference>
<comment type="caution">
    <text evidence="1">The sequence shown here is derived from an EMBL/GenBank/DDBJ whole genome shotgun (WGS) entry which is preliminary data.</text>
</comment>
<organism evidence="1 2">
    <name type="scientific">Winogradskyella arenosi</name>
    <dbReference type="NCBI Taxonomy" id="533325"/>
    <lineage>
        <taxon>Bacteria</taxon>
        <taxon>Pseudomonadati</taxon>
        <taxon>Bacteroidota</taxon>
        <taxon>Flavobacteriia</taxon>
        <taxon>Flavobacteriales</taxon>
        <taxon>Flavobacteriaceae</taxon>
        <taxon>Winogradskyella</taxon>
    </lineage>
</organism>
<sequence length="191" mass="21840">MKKTLLAVLFISASLSIFGQRYRDDWTISVGVNALNNIATQSPINSPGEWGFRNPLSAAIEYSWIDNFAIEQSFSINGFDGDPKIDNSLTESKYNYFALDANAKYYFRELIFGRGRHLSWFDIHANAGLGYFHIEKSKMSFNLGGGVLVWLDRNQTFGLRAQTIAKFSFNNSVYGYDNNHYQYHLQAVFRL</sequence>
<dbReference type="OrthoDB" id="1367362at2"/>
<proteinExistence type="predicted"/>
<keyword evidence="2" id="KW-1185">Reference proteome</keyword>
<dbReference type="Proteomes" id="UP000253436">
    <property type="component" value="Unassembled WGS sequence"/>
</dbReference>
<reference evidence="1 2" key="1">
    <citation type="submission" date="2018-07" db="EMBL/GenBank/DDBJ databases">
        <title>Genomic Encyclopedia of Type Strains, Phase III (KMG-III): the genomes of soil and plant-associated and newly described type strains.</title>
        <authorList>
            <person name="Whitman W."/>
        </authorList>
    </citation>
    <scope>NUCLEOTIDE SEQUENCE [LARGE SCALE GENOMIC DNA]</scope>
    <source>
        <strain evidence="1 2">CECT 7958</strain>
    </source>
</reference>
<name>A0A368ZEB0_9FLAO</name>
<evidence type="ECO:0000313" key="1">
    <source>
        <dbReference type="EMBL" id="RCW90274.1"/>
    </source>
</evidence>
<gene>
    <name evidence="1" type="ORF">DFQ08_105163</name>
</gene>